<proteinExistence type="predicted"/>
<keyword evidence="2" id="KW-1185">Reference proteome</keyword>
<evidence type="ECO:0000313" key="2">
    <source>
        <dbReference type="Proteomes" id="UP000321720"/>
    </source>
</evidence>
<comment type="caution">
    <text evidence="1">The sequence shown here is derived from an EMBL/GenBank/DDBJ whole genome shotgun (WGS) entry which is preliminary data.</text>
</comment>
<dbReference type="EMBL" id="BJWG01000004">
    <property type="protein sequence ID" value="GEL94593.1"/>
    <property type="molecule type" value="Genomic_DNA"/>
</dbReference>
<protein>
    <submittedName>
        <fullName evidence="1">Uncharacterized protein</fullName>
    </submittedName>
</protein>
<name>A0A511JA57_9CELL</name>
<reference evidence="1 2" key="1">
    <citation type="submission" date="2019-07" db="EMBL/GenBank/DDBJ databases">
        <title>Whole genome shotgun sequence of Cellulomonas composti NBRC 100758.</title>
        <authorList>
            <person name="Hosoyama A."/>
            <person name="Uohara A."/>
            <person name="Ohji S."/>
            <person name="Ichikawa N."/>
        </authorList>
    </citation>
    <scope>NUCLEOTIDE SEQUENCE [LARGE SCALE GENOMIC DNA]</scope>
    <source>
        <strain evidence="1 2">NBRC 100758</strain>
    </source>
</reference>
<dbReference type="RefSeq" id="WP_186812596.1">
    <property type="nucleotide sequence ID" value="NZ_BJWG01000004.1"/>
</dbReference>
<accession>A0A511JA57</accession>
<gene>
    <name evidence="1" type="ORF">CCO02nite_12510</name>
</gene>
<dbReference type="Proteomes" id="UP000321720">
    <property type="component" value="Unassembled WGS sequence"/>
</dbReference>
<dbReference type="AlphaFoldDB" id="A0A511JA57"/>
<evidence type="ECO:0000313" key="1">
    <source>
        <dbReference type="EMBL" id="GEL94593.1"/>
    </source>
</evidence>
<sequence>MEIMTNAFGVKPSRFVAPAGAGSQGRALPVADSFGYGHTFWTTHPRTPPV</sequence>
<organism evidence="1 2">
    <name type="scientific">Cellulomonas composti</name>
    <dbReference type="NCBI Taxonomy" id="266130"/>
    <lineage>
        <taxon>Bacteria</taxon>
        <taxon>Bacillati</taxon>
        <taxon>Actinomycetota</taxon>
        <taxon>Actinomycetes</taxon>
        <taxon>Micrococcales</taxon>
        <taxon>Cellulomonadaceae</taxon>
        <taxon>Cellulomonas</taxon>
    </lineage>
</organism>